<evidence type="ECO:0000259" key="7">
    <source>
        <dbReference type="Pfam" id="PF00482"/>
    </source>
</evidence>
<gene>
    <name evidence="8" type="ORF">C7R54_05795</name>
</gene>
<evidence type="ECO:0000256" key="6">
    <source>
        <dbReference type="SAM" id="Phobius"/>
    </source>
</evidence>
<keyword evidence="9" id="KW-1185">Reference proteome</keyword>
<proteinExistence type="predicted"/>
<dbReference type="GO" id="GO:0005886">
    <property type="term" value="C:plasma membrane"/>
    <property type="evidence" value="ECO:0007669"/>
    <property type="project" value="UniProtKB-SubCell"/>
</dbReference>
<sequence>MDGMVAAMQGNLALAGAMGFLALALLSLAVGLALRAARQDRNRRVVDRALAAREGRRVEQAAGMPDAAGRIEAVKAMAQSMGDRLEQGRMGDALLPDEDRKLVDLCGFANIVRARAVFVLARTVLTVALPIAAWLAVGERVLLVSGGLTKGVALFVGLALGWMLPKWALLRRAGERRRLAVAELPLLIDLLRLLQGVGLSTDQSLHVIVTEFQRVLPVLGHELRVANEQYARGRTREQSLGRLMNGFDNDDLNAICRLIIQVDRHGGAVQEPLTRFSERVRERRKLDLREKVARITVKMTGVMVVTLLPALLIVTGGAGLLAVMRGLARVAGG</sequence>
<reference evidence="8 9" key="1">
    <citation type="journal article" date="2017" name="Int. J. Syst. Evol. Microbiol.">
        <title>Achromobacter aloeverae sp. nov., isolated from the root of Aloe vera (L.) Burm.f.</title>
        <authorList>
            <person name="Kuncharoen N."/>
            <person name="Muramatsu Y."/>
            <person name="Shibata C."/>
            <person name="Kamakura Y."/>
            <person name="Nakagawa Y."/>
            <person name="Tanasupawat S."/>
        </authorList>
    </citation>
    <scope>NUCLEOTIDE SEQUENCE [LARGE SCALE GENOMIC DNA]</scope>
    <source>
        <strain evidence="8 9">AVA-1</strain>
    </source>
</reference>
<organism evidence="8 9">
    <name type="scientific">Achromobacter aloeverae</name>
    <dbReference type="NCBI Taxonomy" id="1750518"/>
    <lineage>
        <taxon>Bacteria</taxon>
        <taxon>Pseudomonadati</taxon>
        <taxon>Pseudomonadota</taxon>
        <taxon>Betaproteobacteria</taxon>
        <taxon>Burkholderiales</taxon>
        <taxon>Alcaligenaceae</taxon>
        <taxon>Achromobacter</taxon>
    </lineage>
</organism>
<dbReference type="EMBL" id="PYAL01000001">
    <property type="protein sequence ID" value="RXN93214.1"/>
    <property type="molecule type" value="Genomic_DNA"/>
</dbReference>
<feature type="transmembrane region" description="Helical" evidence="6">
    <location>
        <begin position="117"/>
        <end position="136"/>
    </location>
</feature>
<comment type="caution">
    <text evidence="8">The sequence shown here is derived from an EMBL/GenBank/DDBJ whole genome shotgun (WGS) entry which is preliminary data.</text>
</comment>
<keyword evidence="3 6" id="KW-0812">Transmembrane</keyword>
<feature type="transmembrane region" description="Helical" evidence="6">
    <location>
        <begin position="299"/>
        <end position="324"/>
    </location>
</feature>
<evidence type="ECO:0000313" key="9">
    <source>
        <dbReference type="Proteomes" id="UP000290849"/>
    </source>
</evidence>
<keyword evidence="4 6" id="KW-1133">Transmembrane helix</keyword>
<feature type="transmembrane region" description="Helical" evidence="6">
    <location>
        <begin position="148"/>
        <end position="169"/>
    </location>
</feature>
<feature type="domain" description="Type II secretion system protein GspF" evidence="7">
    <location>
        <begin position="188"/>
        <end position="314"/>
    </location>
</feature>
<keyword evidence="2" id="KW-1003">Cell membrane</keyword>
<accession>A0A4Q1HQ59</accession>
<dbReference type="Pfam" id="PF00482">
    <property type="entry name" value="T2SSF"/>
    <property type="match status" value="1"/>
</dbReference>
<dbReference type="AlphaFoldDB" id="A0A4Q1HQ59"/>
<evidence type="ECO:0000313" key="8">
    <source>
        <dbReference type="EMBL" id="RXN93214.1"/>
    </source>
</evidence>
<keyword evidence="5 6" id="KW-0472">Membrane</keyword>
<evidence type="ECO:0000256" key="1">
    <source>
        <dbReference type="ARBA" id="ARBA00004651"/>
    </source>
</evidence>
<evidence type="ECO:0000256" key="4">
    <source>
        <dbReference type="ARBA" id="ARBA00022989"/>
    </source>
</evidence>
<name>A0A4Q1HQ59_9BURK</name>
<comment type="subcellular location">
    <subcellularLocation>
        <location evidence="1">Cell membrane</location>
        <topology evidence="1">Multi-pass membrane protein</topology>
    </subcellularLocation>
</comment>
<evidence type="ECO:0000256" key="2">
    <source>
        <dbReference type="ARBA" id="ARBA00022475"/>
    </source>
</evidence>
<dbReference type="PANTHER" id="PTHR35007:SF2">
    <property type="entry name" value="PILUS ASSEMBLE PROTEIN"/>
    <property type="match status" value="1"/>
</dbReference>
<dbReference type="OrthoDB" id="5952202at2"/>
<dbReference type="PANTHER" id="PTHR35007">
    <property type="entry name" value="INTEGRAL MEMBRANE PROTEIN-RELATED"/>
    <property type="match status" value="1"/>
</dbReference>
<dbReference type="InterPro" id="IPR018076">
    <property type="entry name" value="T2SS_GspF_dom"/>
</dbReference>
<dbReference type="Proteomes" id="UP000290849">
    <property type="component" value="Unassembled WGS sequence"/>
</dbReference>
<feature type="transmembrane region" description="Helical" evidence="6">
    <location>
        <begin position="12"/>
        <end position="34"/>
    </location>
</feature>
<protein>
    <submittedName>
        <fullName evidence="8">Type II secretion protein F</fullName>
    </submittedName>
</protein>
<evidence type="ECO:0000256" key="5">
    <source>
        <dbReference type="ARBA" id="ARBA00023136"/>
    </source>
</evidence>
<dbReference type="RefSeq" id="WP_129149170.1">
    <property type="nucleotide sequence ID" value="NZ_JBHSDO010000006.1"/>
</dbReference>
<evidence type="ECO:0000256" key="3">
    <source>
        <dbReference type="ARBA" id="ARBA00022692"/>
    </source>
</evidence>